<gene>
    <name evidence="1" type="ORF">K461DRAFT_308447</name>
</gene>
<reference evidence="1" key="1">
    <citation type="journal article" date="2020" name="Stud. Mycol.">
        <title>101 Dothideomycetes genomes: a test case for predicting lifestyles and emergence of pathogens.</title>
        <authorList>
            <person name="Haridas S."/>
            <person name="Albert R."/>
            <person name="Binder M."/>
            <person name="Bloem J."/>
            <person name="Labutti K."/>
            <person name="Salamov A."/>
            <person name="Andreopoulos B."/>
            <person name="Baker S."/>
            <person name="Barry K."/>
            <person name="Bills G."/>
            <person name="Bluhm B."/>
            <person name="Cannon C."/>
            <person name="Castanera R."/>
            <person name="Culley D."/>
            <person name="Daum C."/>
            <person name="Ezra D."/>
            <person name="Gonzalez J."/>
            <person name="Henrissat B."/>
            <person name="Kuo A."/>
            <person name="Liang C."/>
            <person name="Lipzen A."/>
            <person name="Lutzoni F."/>
            <person name="Magnuson J."/>
            <person name="Mondo S."/>
            <person name="Nolan M."/>
            <person name="Ohm R."/>
            <person name="Pangilinan J."/>
            <person name="Park H.-J."/>
            <person name="Ramirez L."/>
            <person name="Alfaro M."/>
            <person name="Sun H."/>
            <person name="Tritt A."/>
            <person name="Yoshinaga Y."/>
            <person name="Zwiers L.-H."/>
            <person name="Turgeon B."/>
            <person name="Goodwin S."/>
            <person name="Spatafora J."/>
            <person name="Crous P."/>
            <person name="Grigoriev I."/>
        </authorList>
    </citation>
    <scope>NUCLEOTIDE SEQUENCE</scope>
    <source>
        <strain evidence="1">CBS 260.36</strain>
    </source>
</reference>
<sequence length="243" mass="26354">MALLELSSIAEATPTAVLLQADLTESVQFPGWGKQGRFNMCVVLHIRSSCSKKSETSLHFTHHGSTPLTSVITLKLFFKEELSHKSPLSPSQNKLLCLRSNFDGSLLSEFDLSRSSSAIMHRLTMLLIPAVQVFPTALEMTLDKRAGVSYEDNLFDLTGDILSVREPVGIYLDLAYSAAVVIQSTLAKMSAVAPRSGDKCAGCPKAPYSTSLADRGWSHSMRKASTSVLLLVTGNSALPHQKD</sequence>
<evidence type="ECO:0000313" key="1">
    <source>
        <dbReference type="EMBL" id="KAF2150529.1"/>
    </source>
</evidence>
<keyword evidence="2" id="KW-1185">Reference proteome</keyword>
<accession>A0A9P4J172</accession>
<protein>
    <submittedName>
        <fullName evidence="1">Uncharacterized protein</fullName>
    </submittedName>
</protein>
<name>A0A9P4J172_9PEZI</name>
<evidence type="ECO:0000313" key="2">
    <source>
        <dbReference type="Proteomes" id="UP000799439"/>
    </source>
</evidence>
<dbReference type="AlphaFoldDB" id="A0A9P4J172"/>
<dbReference type="Proteomes" id="UP000799439">
    <property type="component" value="Unassembled WGS sequence"/>
</dbReference>
<proteinExistence type="predicted"/>
<organism evidence="1 2">
    <name type="scientific">Myriangium duriaei CBS 260.36</name>
    <dbReference type="NCBI Taxonomy" id="1168546"/>
    <lineage>
        <taxon>Eukaryota</taxon>
        <taxon>Fungi</taxon>
        <taxon>Dikarya</taxon>
        <taxon>Ascomycota</taxon>
        <taxon>Pezizomycotina</taxon>
        <taxon>Dothideomycetes</taxon>
        <taxon>Dothideomycetidae</taxon>
        <taxon>Myriangiales</taxon>
        <taxon>Myriangiaceae</taxon>
        <taxon>Myriangium</taxon>
    </lineage>
</organism>
<dbReference type="EMBL" id="ML996089">
    <property type="protein sequence ID" value="KAF2150529.1"/>
    <property type="molecule type" value="Genomic_DNA"/>
</dbReference>
<comment type="caution">
    <text evidence="1">The sequence shown here is derived from an EMBL/GenBank/DDBJ whole genome shotgun (WGS) entry which is preliminary data.</text>
</comment>